<dbReference type="InterPro" id="IPR005225">
    <property type="entry name" value="Small_GTP-bd"/>
</dbReference>
<dbReference type="GO" id="GO:0005525">
    <property type="term" value="F:GTP binding"/>
    <property type="evidence" value="ECO:0007669"/>
    <property type="project" value="UniProtKB-KW"/>
</dbReference>
<keyword evidence="4 7" id="KW-0547">Nucleotide-binding</keyword>
<feature type="region of interest" description="Disordered" evidence="9">
    <location>
        <begin position="57"/>
        <end position="339"/>
    </location>
</feature>
<protein>
    <recommendedName>
        <fullName evidence="2 7">Translation initiation factor IF-2</fullName>
    </recommendedName>
</protein>
<dbReference type="PANTHER" id="PTHR43381">
    <property type="entry name" value="TRANSLATION INITIATION FACTOR IF-2-RELATED"/>
    <property type="match status" value="1"/>
</dbReference>
<feature type="binding site" evidence="7">
    <location>
        <begin position="431"/>
        <end position="438"/>
    </location>
    <ligand>
        <name>GTP</name>
        <dbReference type="ChEBI" id="CHEBI:37565"/>
    </ligand>
</feature>
<dbReference type="InterPro" id="IPR044145">
    <property type="entry name" value="IF2_II"/>
</dbReference>
<comment type="caution">
    <text evidence="11">The sequence shown here is derived from an EMBL/GenBank/DDBJ whole genome shotgun (WGS) entry which is preliminary data.</text>
</comment>
<keyword evidence="12" id="KW-1185">Reference proteome</keyword>
<feature type="compositionally biased region" description="Basic and acidic residues" evidence="9">
    <location>
        <begin position="236"/>
        <end position="249"/>
    </location>
</feature>
<evidence type="ECO:0000313" key="11">
    <source>
        <dbReference type="EMBL" id="MCB7482371.1"/>
    </source>
</evidence>
<reference evidence="11" key="1">
    <citation type="submission" date="2021-10" db="EMBL/GenBank/DDBJ databases">
        <title>Gramella sp. ASW11-100T, isolated from marine sediment.</title>
        <authorList>
            <person name="Xia C."/>
        </authorList>
    </citation>
    <scope>NUCLEOTIDE SEQUENCE</scope>
    <source>
        <strain evidence="11">ASW11-100</strain>
    </source>
</reference>
<dbReference type="InterPro" id="IPR006847">
    <property type="entry name" value="IF2_N"/>
</dbReference>
<dbReference type="RefSeq" id="WP_229341916.1">
    <property type="nucleotide sequence ID" value="NZ_JAJBZG010000005.1"/>
</dbReference>
<sequence>MAEAKTTRLNKVLREFNISLDRAVEYLTSKGYEIDARPTTKISGEIYEVLSDEFQTDKSKKVASKEVGEERKKEKEELRKEIEEKRKAEEVKKEKEEEAVSTRAKLEGPKTVGKIDLDKKPGEKPKEKEAEASKEEVKETPAEEPVKKAEETKEPEKPAAKAEEKKEEKPKEEKAEPKKEEAKPQEAKTEEPKAEEKAEESKEESGTIETKYTKLSGPNFTGKKIDLSQFKKPVKKKEEKKDDKKDDKDKRKKRRRRISKDVKGGGGNAPRGGAKKGGRTRSKPITKEEPTEEEVQKQVRETLEKLQGKSSKGKGAKYRREKRDQHRQRSEQDLAQQESDEKILKVTEFVTVSEVATMMDVSVTQVISACMSLGMMVTMNQRLDAETLSIVAEEFGYEVEFTTADVEETVEEVEENPEDLVTRAPIVTVMGHVDHGKTSLLDYVRKENVIAGESGGITQHIGAYGVKLEGGQKIAFLDTPGHEAFTAMRARGAQVTDIAIIVIAADDDVMPQTKEAISHAQAAGVPIIFAINKSDLPTANPEKIKEKLAAMDLLVEDWGGKIQSHDISAKTGAGVKELLEKVLLEAEILELQANPKKLAKGTVVEAFLDKGRGYIATILVQSGTLRVGDYVLAGRHSGKVKAMHDERGHEVKEAGPSTPVSILGLDGAPQAGDTFKVMEDEREAKDIAARRTQLQREQNVRTQRHITLDEIGRRIALGDFKELNIILKGDVDGSVEALTDSFQKLSTEEIQVNIIHKGVGAITESDVLLASASDAVIIGFNVRPAGNARQVADKEEIDIRMYSIIYDAINDIKDAMEGMLSPELKEEITGTAEIRETFKISKIGTIAGCMVTSGKIYRSAGVRLIREGVVVYTGELSSLKRFKDDVKEVAKGYDCGMQVKNYNDIREGDVIEAFREVEVKKTLKSK</sequence>
<dbReference type="InterPro" id="IPR000178">
    <property type="entry name" value="TF_IF2_bacterial-like"/>
</dbReference>
<evidence type="ECO:0000256" key="9">
    <source>
        <dbReference type="SAM" id="MobiDB-lite"/>
    </source>
</evidence>
<feature type="compositionally biased region" description="Basic residues" evidence="9">
    <location>
        <begin position="311"/>
        <end position="320"/>
    </location>
</feature>
<dbReference type="InterPro" id="IPR027417">
    <property type="entry name" value="P-loop_NTPase"/>
</dbReference>
<dbReference type="SUPFAM" id="SSF50447">
    <property type="entry name" value="Translation proteins"/>
    <property type="match status" value="2"/>
</dbReference>
<feature type="compositionally biased region" description="Basic and acidic residues" evidence="9">
    <location>
        <begin position="57"/>
        <end position="205"/>
    </location>
</feature>
<evidence type="ECO:0000256" key="4">
    <source>
        <dbReference type="ARBA" id="ARBA00022741"/>
    </source>
</evidence>
<dbReference type="Pfam" id="PF22042">
    <property type="entry name" value="EF-G_D2"/>
    <property type="match status" value="1"/>
</dbReference>
<dbReference type="InterPro" id="IPR036925">
    <property type="entry name" value="TIF_IF2_dom3_sf"/>
</dbReference>
<dbReference type="InterPro" id="IPR015760">
    <property type="entry name" value="TIF_IF2"/>
</dbReference>
<dbReference type="FunFam" id="2.40.30.10:FF:000008">
    <property type="entry name" value="Translation initiation factor IF-2"/>
    <property type="match status" value="1"/>
</dbReference>
<dbReference type="Gene3D" id="2.40.30.10">
    <property type="entry name" value="Translation factors"/>
    <property type="match status" value="2"/>
</dbReference>
<dbReference type="SUPFAM" id="SSF52540">
    <property type="entry name" value="P-loop containing nucleoside triphosphate hydrolases"/>
    <property type="match status" value="1"/>
</dbReference>
<dbReference type="GO" id="GO:0003924">
    <property type="term" value="F:GTPase activity"/>
    <property type="evidence" value="ECO:0007669"/>
    <property type="project" value="UniProtKB-UniRule"/>
</dbReference>
<dbReference type="FunFam" id="3.40.50.10050:FF:000001">
    <property type="entry name" value="Translation initiation factor IF-2"/>
    <property type="match status" value="1"/>
</dbReference>
<dbReference type="Gene3D" id="3.40.50.300">
    <property type="entry name" value="P-loop containing nucleotide triphosphate hydrolases"/>
    <property type="match status" value="1"/>
</dbReference>
<dbReference type="InterPro" id="IPR053905">
    <property type="entry name" value="EF-G-like_DII"/>
</dbReference>
<proteinExistence type="inferred from homology"/>
<dbReference type="EMBL" id="JAJBZG010000005">
    <property type="protein sequence ID" value="MCB7482371.1"/>
    <property type="molecule type" value="Genomic_DNA"/>
</dbReference>
<keyword evidence="3 7" id="KW-0396">Initiation factor</keyword>
<dbReference type="Proteomes" id="UP001139414">
    <property type="component" value="Unassembled WGS sequence"/>
</dbReference>
<dbReference type="InterPro" id="IPR000795">
    <property type="entry name" value="T_Tr_GTP-bd_dom"/>
</dbReference>
<evidence type="ECO:0000256" key="2">
    <source>
        <dbReference type="ARBA" id="ARBA00020675"/>
    </source>
</evidence>
<evidence type="ECO:0000256" key="5">
    <source>
        <dbReference type="ARBA" id="ARBA00022917"/>
    </source>
</evidence>
<evidence type="ECO:0000256" key="7">
    <source>
        <dbReference type="HAMAP-Rule" id="MF_00100"/>
    </source>
</evidence>
<dbReference type="NCBIfam" id="TIGR00487">
    <property type="entry name" value="IF-2"/>
    <property type="match status" value="1"/>
</dbReference>
<dbReference type="Pfam" id="PF04760">
    <property type="entry name" value="IF2_N"/>
    <property type="match status" value="1"/>
</dbReference>
<dbReference type="Gene3D" id="3.40.50.10050">
    <property type="entry name" value="Translation initiation factor IF- 2, domain 3"/>
    <property type="match status" value="1"/>
</dbReference>
<dbReference type="InterPro" id="IPR023115">
    <property type="entry name" value="TIF_IF2_dom3"/>
</dbReference>
<dbReference type="FunFam" id="2.40.30.10:FF:000007">
    <property type="entry name" value="Translation initiation factor IF-2"/>
    <property type="match status" value="1"/>
</dbReference>
<evidence type="ECO:0000259" key="10">
    <source>
        <dbReference type="PROSITE" id="PS51722"/>
    </source>
</evidence>
<feature type="domain" description="Tr-type G" evidence="10">
    <location>
        <begin position="422"/>
        <end position="590"/>
    </location>
</feature>
<dbReference type="PROSITE" id="PS51722">
    <property type="entry name" value="G_TR_2"/>
    <property type="match status" value="1"/>
</dbReference>
<keyword evidence="5 7" id="KW-0648">Protein biosynthesis</keyword>
<feature type="compositionally biased region" description="Basic and acidic residues" evidence="9">
    <location>
        <begin position="285"/>
        <end position="307"/>
    </location>
</feature>
<evidence type="ECO:0000256" key="6">
    <source>
        <dbReference type="ARBA" id="ARBA00023134"/>
    </source>
</evidence>
<feature type="compositionally biased region" description="Basic residues" evidence="9">
    <location>
        <begin position="273"/>
        <end position="284"/>
    </location>
</feature>
<organism evidence="11 12">
    <name type="scientific">Christiangramia sediminis</name>
    <dbReference type="NCBI Taxonomy" id="2881336"/>
    <lineage>
        <taxon>Bacteria</taxon>
        <taxon>Pseudomonadati</taxon>
        <taxon>Bacteroidota</taxon>
        <taxon>Flavobacteriia</taxon>
        <taxon>Flavobacteriales</taxon>
        <taxon>Flavobacteriaceae</taxon>
        <taxon>Christiangramia</taxon>
    </lineage>
</organism>
<comment type="function">
    <text evidence="7 8">One of the essential components for the initiation of protein synthesis. Protects formylmethionyl-tRNA from spontaneous hydrolysis and promotes its binding to the 30S ribosomal subunits. Also involved in the hydrolysis of GTP during the formation of the 70S ribosomal complex.</text>
</comment>
<dbReference type="SUPFAM" id="SSF52156">
    <property type="entry name" value="Initiation factor IF2/eIF5b, domain 3"/>
    <property type="match status" value="1"/>
</dbReference>
<evidence type="ECO:0000256" key="3">
    <source>
        <dbReference type="ARBA" id="ARBA00022540"/>
    </source>
</evidence>
<accession>A0A9X1LL53</accession>
<dbReference type="Pfam" id="PF00009">
    <property type="entry name" value="GTP_EFTU"/>
    <property type="match status" value="1"/>
</dbReference>
<evidence type="ECO:0000256" key="8">
    <source>
        <dbReference type="RuleBase" id="RU000644"/>
    </source>
</evidence>
<comment type="similarity">
    <text evidence="1 7 8">Belongs to the TRAFAC class translation factor GTPase superfamily. Classic translation factor GTPase family. IF-2 subfamily.</text>
</comment>
<feature type="compositionally biased region" description="Basic and acidic residues" evidence="9">
    <location>
        <begin position="321"/>
        <end position="332"/>
    </location>
</feature>
<dbReference type="FunFam" id="3.40.50.300:FF:000019">
    <property type="entry name" value="Translation initiation factor IF-2"/>
    <property type="match status" value="1"/>
</dbReference>
<dbReference type="InterPro" id="IPR009000">
    <property type="entry name" value="Transl_B-barrel_sf"/>
</dbReference>
<evidence type="ECO:0000256" key="1">
    <source>
        <dbReference type="ARBA" id="ARBA00007733"/>
    </source>
</evidence>
<dbReference type="GO" id="GO:0003743">
    <property type="term" value="F:translation initiation factor activity"/>
    <property type="evidence" value="ECO:0007669"/>
    <property type="project" value="UniProtKB-UniRule"/>
</dbReference>
<dbReference type="AlphaFoldDB" id="A0A9X1LL53"/>
<comment type="caution">
    <text evidence="7">Lacks conserved residue(s) required for the propagation of feature annotation.</text>
</comment>
<evidence type="ECO:0000313" key="12">
    <source>
        <dbReference type="Proteomes" id="UP001139414"/>
    </source>
</evidence>
<dbReference type="CDD" id="cd01887">
    <property type="entry name" value="IF2_eIF5B"/>
    <property type="match status" value="1"/>
</dbReference>
<dbReference type="HAMAP" id="MF_00100_B">
    <property type="entry name" value="IF_2_B"/>
    <property type="match status" value="1"/>
</dbReference>
<dbReference type="PANTHER" id="PTHR43381:SF5">
    <property type="entry name" value="TR-TYPE G DOMAIN-CONTAINING PROTEIN"/>
    <property type="match status" value="1"/>
</dbReference>
<dbReference type="PROSITE" id="PS01176">
    <property type="entry name" value="IF2"/>
    <property type="match status" value="1"/>
</dbReference>
<dbReference type="GO" id="GO:0005737">
    <property type="term" value="C:cytoplasm"/>
    <property type="evidence" value="ECO:0007669"/>
    <property type="project" value="UniProtKB-SubCell"/>
</dbReference>
<keyword evidence="6 7" id="KW-0342">GTP-binding</keyword>
<comment type="subcellular location">
    <subcellularLocation>
        <location evidence="7">Cytoplasm</location>
    </subcellularLocation>
</comment>
<name>A0A9X1LL53_9FLAO</name>
<dbReference type="NCBIfam" id="TIGR00231">
    <property type="entry name" value="small_GTP"/>
    <property type="match status" value="1"/>
</dbReference>
<dbReference type="Pfam" id="PF11987">
    <property type="entry name" value="IF-2"/>
    <property type="match status" value="1"/>
</dbReference>
<dbReference type="CDD" id="cd03692">
    <property type="entry name" value="mtIF2_IVc"/>
    <property type="match status" value="1"/>
</dbReference>
<feature type="binding site" evidence="7">
    <location>
        <begin position="478"/>
        <end position="482"/>
    </location>
    <ligand>
        <name>GTP</name>
        <dbReference type="ChEBI" id="CHEBI:37565"/>
    </ligand>
</feature>
<keyword evidence="7" id="KW-0963">Cytoplasm</keyword>
<dbReference type="CDD" id="cd03702">
    <property type="entry name" value="IF2_mtIF2_II"/>
    <property type="match status" value="1"/>
</dbReference>
<gene>
    <name evidence="7 11" type="primary">infB</name>
    <name evidence="11" type="ORF">LGQ90_13955</name>
</gene>